<dbReference type="AlphaFoldDB" id="A0AA88UFV3"/>
<dbReference type="PANTHER" id="PTHR48460">
    <property type="entry name" value="RWP-RK DOMAIN-CONTAINING PROTEIN"/>
    <property type="match status" value="1"/>
</dbReference>
<accession>A0AA88UFV3</accession>
<evidence type="ECO:0000256" key="1">
    <source>
        <dbReference type="SAM" id="MobiDB-lite"/>
    </source>
</evidence>
<keyword evidence="3" id="KW-1185">Reference proteome</keyword>
<dbReference type="PANTHER" id="PTHR48460:SF1">
    <property type="entry name" value="RWP-RK DOMAIN-CONTAINING PROTEIN"/>
    <property type="match status" value="1"/>
</dbReference>
<feature type="compositionally biased region" description="Low complexity" evidence="1">
    <location>
        <begin position="107"/>
        <end position="123"/>
    </location>
</feature>
<protein>
    <submittedName>
        <fullName evidence="2">Uncharacterized protein</fullName>
    </submittedName>
</protein>
<reference evidence="2" key="1">
    <citation type="submission" date="2022-12" db="EMBL/GenBank/DDBJ databases">
        <title>Draft genome assemblies for two species of Escallonia (Escalloniales).</title>
        <authorList>
            <person name="Chanderbali A."/>
            <person name="Dervinis C."/>
            <person name="Anghel I."/>
            <person name="Soltis D."/>
            <person name="Soltis P."/>
            <person name="Zapata F."/>
        </authorList>
    </citation>
    <scope>NUCLEOTIDE SEQUENCE</scope>
    <source>
        <strain evidence="2">UCBG92.1500</strain>
        <tissue evidence="2">Leaf</tissue>
    </source>
</reference>
<comment type="caution">
    <text evidence="2">The sequence shown here is derived from an EMBL/GenBank/DDBJ whole genome shotgun (WGS) entry which is preliminary data.</text>
</comment>
<sequence length="214" mass="23630">MYQLKSREKKDQLLCHTALERWEEFTGMFDSSTSRGSQLQNKSTSSLQEMSKLRGIPQHQLNKTVQSGRPQDMYSSYMAKTPPVSLDEFKSGFPLDGLSTASNKWWGSSIDGNDNGRNGGENIQQDTRHSNELVDDGLDLLSSSIGKSGSGTDESNIGPQGTGLLAAVREKAVEEGRKALKLGVHRCYGERRLSRTQRALLLGIFKSSLPSYRA</sequence>
<proteinExistence type="predicted"/>
<feature type="region of interest" description="Disordered" evidence="1">
    <location>
        <begin position="106"/>
        <end position="129"/>
    </location>
</feature>
<organism evidence="2 3">
    <name type="scientific">Escallonia rubra</name>
    <dbReference type="NCBI Taxonomy" id="112253"/>
    <lineage>
        <taxon>Eukaryota</taxon>
        <taxon>Viridiplantae</taxon>
        <taxon>Streptophyta</taxon>
        <taxon>Embryophyta</taxon>
        <taxon>Tracheophyta</taxon>
        <taxon>Spermatophyta</taxon>
        <taxon>Magnoliopsida</taxon>
        <taxon>eudicotyledons</taxon>
        <taxon>Gunneridae</taxon>
        <taxon>Pentapetalae</taxon>
        <taxon>asterids</taxon>
        <taxon>campanulids</taxon>
        <taxon>Escalloniales</taxon>
        <taxon>Escalloniaceae</taxon>
        <taxon>Escallonia</taxon>
    </lineage>
</organism>
<gene>
    <name evidence="2" type="ORF">RJ640_017753</name>
</gene>
<dbReference type="EMBL" id="JAVXUO010001333">
    <property type="protein sequence ID" value="KAK2983369.1"/>
    <property type="molecule type" value="Genomic_DNA"/>
</dbReference>
<evidence type="ECO:0000313" key="3">
    <source>
        <dbReference type="Proteomes" id="UP001187471"/>
    </source>
</evidence>
<evidence type="ECO:0000313" key="2">
    <source>
        <dbReference type="EMBL" id="KAK2983369.1"/>
    </source>
</evidence>
<dbReference type="Proteomes" id="UP001187471">
    <property type="component" value="Unassembled WGS sequence"/>
</dbReference>
<name>A0AA88UFV3_9ASTE</name>